<keyword evidence="3" id="KW-0560">Oxidoreductase</keyword>
<feature type="domain" description="Thioredoxin-like fold" evidence="6">
    <location>
        <begin position="12"/>
        <end position="130"/>
    </location>
</feature>
<proteinExistence type="inferred from homology"/>
<protein>
    <recommendedName>
        <fullName evidence="6">Thioredoxin-like fold domain-containing protein</fullName>
    </recommendedName>
</protein>
<dbReference type="PANTHER" id="PTHR13887">
    <property type="entry name" value="GLUTATHIONE S-TRANSFERASE KAPPA"/>
    <property type="match status" value="1"/>
</dbReference>
<evidence type="ECO:0000259" key="6">
    <source>
        <dbReference type="Pfam" id="PF13462"/>
    </source>
</evidence>
<evidence type="ECO:0000256" key="2">
    <source>
        <dbReference type="ARBA" id="ARBA00022729"/>
    </source>
</evidence>
<name>W4L8G9_ENTF1</name>
<comment type="similarity">
    <text evidence="1">Belongs to the thioredoxin family. DsbA subfamily.</text>
</comment>
<dbReference type="Proteomes" id="UP000019141">
    <property type="component" value="Unassembled WGS sequence"/>
</dbReference>
<dbReference type="Pfam" id="PF13462">
    <property type="entry name" value="Thioredoxin_4"/>
    <property type="match status" value="1"/>
</dbReference>
<keyword evidence="4" id="KW-1015">Disulfide bond</keyword>
<accession>W4L8G9</accession>
<dbReference type="GO" id="GO:0016491">
    <property type="term" value="F:oxidoreductase activity"/>
    <property type="evidence" value="ECO:0007669"/>
    <property type="project" value="UniProtKB-KW"/>
</dbReference>
<sequence>MERAFKRYEKDVQLVLYPFALNNRSEIAVQLALCAGEQGKFWDVHKMLYKQQDRWSKASNTLDALLKYSGALGLDNEALEACVDSGKMKSLVKADQEYARSLQVRSTPTLFVNNRRIVGAQSEADIVRTIRQELARVRRAQQQG</sequence>
<evidence type="ECO:0000313" key="7">
    <source>
        <dbReference type="EMBL" id="ETW94199.1"/>
    </source>
</evidence>
<dbReference type="AlphaFoldDB" id="W4L8G9"/>
<evidence type="ECO:0000256" key="1">
    <source>
        <dbReference type="ARBA" id="ARBA00005791"/>
    </source>
</evidence>
<evidence type="ECO:0000256" key="5">
    <source>
        <dbReference type="ARBA" id="ARBA00023284"/>
    </source>
</evidence>
<organism evidence="7 8">
    <name type="scientific">Entotheonella factor</name>
    <dbReference type="NCBI Taxonomy" id="1429438"/>
    <lineage>
        <taxon>Bacteria</taxon>
        <taxon>Pseudomonadati</taxon>
        <taxon>Nitrospinota/Tectimicrobiota group</taxon>
        <taxon>Candidatus Tectimicrobiota</taxon>
        <taxon>Candidatus Entotheonellia</taxon>
        <taxon>Candidatus Entotheonellales</taxon>
        <taxon>Candidatus Entotheonellaceae</taxon>
        <taxon>Candidatus Entotheonella</taxon>
    </lineage>
</organism>
<dbReference type="HOGENOM" id="CLU_1831467_0_0_7"/>
<evidence type="ECO:0000256" key="4">
    <source>
        <dbReference type="ARBA" id="ARBA00023157"/>
    </source>
</evidence>
<comment type="caution">
    <text evidence="7">The sequence shown here is derived from an EMBL/GenBank/DDBJ whole genome shotgun (WGS) entry which is preliminary data.</text>
</comment>
<dbReference type="EMBL" id="AZHW01001105">
    <property type="protein sequence ID" value="ETW94199.1"/>
    <property type="molecule type" value="Genomic_DNA"/>
</dbReference>
<evidence type="ECO:0000256" key="3">
    <source>
        <dbReference type="ARBA" id="ARBA00023002"/>
    </source>
</evidence>
<keyword evidence="5" id="KW-0676">Redox-active center</keyword>
<gene>
    <name evidence="7" type="ORF">ETSY1_35895</name>
</gene>
<dbReference type="InterPro" id="IPR012336">
    <property type="entry name" value="Thioredoxin-like_fold"/>
</dbReference>
<evidence type="ECO:0000313" key="8">
    <source>
        <dbReference type="Proteomes" id="UP000019141"/>
    </source>
</evidence>
<keyword evidence="2" id="KW-0732">Signal</keyword>
<dbReference type="PANTHER" id="PTHR13887:SF14">
    <property type="entry name" value="DISULFIDE BOND FORMATION PROTEIN D"/>
    <property type="match status" value="1"/>
</dbReference>
<dbReference type="Gene3D" id="3.40.30.10">
    <property type="entry name" value="Glutaredoxin"/>
    <property type="match status" value="1"/>
</dbReference>
<keyword evidence="8" id="KW-1185">Reference proteome</keyword>
<reference evidence="7 8" key="1">
    <citation type="journal article" date="2014" name="Nature">
        <title>An environmental bacterial taxon with a large and distinct metabolic repertoire.</title>
        <authorList>
            <person name="Wilson M.C."/>
            <person name="Mori T."/>
            <person name="Ruckert C."/>
            <person name="Uria A.R."/>
            <person name="Helf M.J."/>
            <person name="Takada K."/>
            <person name="Gernert C."/>
            <person name="Steffens U.A."/>
            <person name="Heycke N."/>
            <person name="Schmitt S."/>
            <person name="Rinke C."/>
            <person name="Helfrich E.J."/>
            <person name="Brachmann A.O."/>
            <person name="Gurgui C."/>
            <person name="Wakimoto T."/>
            <person name="Kracht M."/>
            <person name="Crusemann M."/>
            <person name="Hentschel U."/>
            <person name="Abe I."/>
            <person name="Matsunaga S."/>
            <person name="Kalinowski J."/>
            <person name="Takeyama H."/>
            <person name="Piel J."/>
        </authorList>
    </citation>
    <scope>NUCLEOTIDE SEQUENCE [LARGE SCALE GENOMIC DNA]</scope>
    <source>
        <strain evidence="8">TSY1</strain>
    </source>
</reference>
<dbReference type="InterPro" id="IPR036249">
    <property type="entry name" value="Thioredoxin-like_sf"/>
</dbReference>
<dbReference type="SUPFAM" id="SSF52833">
    <property type="entry name" value="Thioredoxin-like"/>
    <property type="match status" value="1"/>
</dbReference>